<dbReference type="EMBL" id="SGXE01000002">
    <property type="protein sequence ID" value="RZS93326.1"/>
    <property type="molecule type" value="Genomic_DNA"/>
</dbReference>
<dbReference type="InterPro" id="IPR025646">
    <property type="entry name" value="DUF4350"/>
</dbReference>
<name>A0A4Q7P0K5_9FLAO</name>
<keyword evidence="1" id="KW-1133">Transmembrane helix</keyword>
<dbReference type="Pfam" id="PF14258">
    <property type="entry name" value="DUF4350"/>
    <property type="match status" value="1"/>
</dbReference>
<evidence type="ECO:0000256" key="1">
    <source>
        <dbReference type="SAM" id="Phobius"/>
    </source>
</evidence>
<feature type="transmembrane region" description="Helical" evidence="1">
    <location>
        <begin position="266"/>
        <end position="283"/>
    </location>
</feature>
<proteinExistence type="predicted"/>
<comment type="caution">
    <text evidence="3">The sequence shown here is derived from an EMBL/GenBank/DDBJ whole genome shotgun (WGS) entry which is preliminary data.</text>
</comment>
<accession>A0A4Q7P0K5</accession>
<gene>
    <name evidence="3" type="ORF">EV197_1904</name>
</gene>
<evidence type="ECO:0000313" key="3">
    <source>
        <dbReference type="EMBL" id="RZS93326.1"/>
    </source>
</evidence>
<dbReference type="RefSeq" id="WP_130286463.1">
    <property type="nucleotide sequence ID" value="NZ_SGXE01000002.1"/>
</dbReference>
<dbReference type="AlphaFoldDB" id="A0A4Q7P0K5"/>
<dbReference type="OrthoDB" id="1111222at2"/>
<keyword evidence="4" id="KW-1185">Reference proteome</keyword>
<keyword evidence="1" id="KW-0472">Membrane</keyword>
<dbReference type="Proteomes" id="UP000292262">
    <property type="component" value="Unassembled WGS sequence"/>
</dbReference>
<organism evidence="3 4">
    <name type="scientific">Aquimarina brevivitae</name>
    <dbReference type="NCBI Taxonomy" id="323412"/>
    <lineage>
        <taxon>Bacteria</taxon>
        <taxon>Pseudomonadati</taxon>
        <taxon>Bacteroidota</taxon>
        <taxon>Flavobacteriia</taxon>
        <taxon>Flavobacteriales</taxon>
        <taxon>Flavobacteriaceae</taxon>
        <taxon>Aquimarina</taxon>
    </lineage>
</organism>
<sequence length="395" mass="45942">MDKRSKFILTLLGLALLTIILVELFKPKPINWKDSYTSADKIPFGSYVLFNELKEIQGSDKITAVSKNPYDFLSNTEVSNKSAYLFINPEFNIDKRSYEKMIDYVEKGNSIFIAAHGFGTIFKDSLQIETTTDYQITETEIHPIFTSNTFSSSDSFTYKSRVYKTVFNAFDTLNTKVLGYYNSKNDSLEEINFIQIKKGKGNLYLNTLPEAFSNFYLLSENQKYASNALSYIQPLDQLYWDDYIKSGRRIIKSPMRFVLTQAPLKWSYYLLILGLILFVIFKAKREQRIIPVIKPLENTSIEFTKTVGDLYFQYKDYSDIIAKKITYFLEKIRSTHHISTNKLDKVFIEKLTAKTKNTPERTKELVDLIIQLRGRTVHTESDLLELNKKIEDFIL</sequence>
<evidence type="ECO:0000259" key="2">
    <source>
        <dbReference type="Pfam" id="PF14258"/>
    </source>
</evidence>
<reference evidence="3 4" key="1">
    <citation type="submission" date="2019-02" db="EMBL/GenBank/DDBJ databases">
        <title>Genomic Encyclopedia of Type Strains, Phase IV (KMG-IV): sequencing the most valuable type-strain genomes for metagenomic binning, comparative biology and taxonomic classification.</title>
        <authorList>
            <person name="Goeker M."/>
        </authorList>
    </citation>
    <scope>NUCLEOTIDE SEQUENCE [LARGE SCALE GENOMIC DNA]</scope>
    <source>
        <strain evidence="3 4">DSM 17196</strain>
    </source>
</reference>
<feature type="domain" description="DUF4350" evidence="2">
    <location>
        <begin position="39"/>
        <end position="227"/>
    </location>
</feature>
<keyword evidence="1" id="KW-0812">Transmembrane</keyword>
<protein>
    <submittedName>
        <fullName evidence="3">Uncharacterized protein DUF4350</fullName>
    </submittedName>
</protein>
<evidence type="ECO:0000313" key="4">
    <source>
        <dbReference type="Proteomes" id="UP000292262"/>
    </source>
</evidence>